<name>A0A4R2QJ67_9PSEU</name>
<dbReference type="NCBIfam" id="TIGR00888">
    <property type="entry name" value="guaA_Nterm"/>
    <property type="match status" value="1"/>
</dbReference>
<dbReference type="HAMAP" id="MF_00344">
    <property type="entry name" value="GMP_synthase"/>
    <property type="match status" value="1"/>
</dbReference>
<dbReference type="PROSITE" id="PS51553">
    <property type="entry name" value="GMPS_ATP_PPASE"/>
    <property type="match status" value="1"/>
</dbReference>
<dbReference type="PRINTS" id="PR00099">
    <property type="entry name" value="CPSGATASE"/>
</dbReference>
<dbReference type="PRINTS" id="PR00096">
    <property type="entry name" value="GATASE"/>
</dbReference>
<dbReference type="PANTHER" id="PTHR11922:SF2">
    <property type="entry name" value="GMP SYNTHASE [GLUTAMINE-HYDROLYZING]"/>
    <property type="match status" value="1"/>
</dbReference>
<dbReference type="EMBL" id="SLXQ01000009">
    <property type="protein sequence ID" value="TCP49412.1"/>
    <property type="molecule type" value="Genomic_DNA"/>
</dbReference>
<dbReference type="InterPro" id="IPR022955">
    <property type="entry name" value="GMP_synthase"/>
</dbReference>
<dbReference type="CDD" id="cd01742">
    <property type="entry name" value="GATase1_GMP_Synthase"/>
    <property type="match status" value="1"/>
</dbReference>
<dbReference type="SUPFAM" id="SSF52317">
    <property type="entry name" value="Class I glutamine amidotransferase-like"/>
    <property type="match status" value="1"/>
</dbReference>
<dbReference type="AlphaFoldDB" id="A0A4R2QJ67"/>
<evidence type="ECO:0000256" key="6">
    <source>
        <dbReference type="ARBA" id="ARBA00022755"/>
    </source>
</evidence>
<dbReference type="NCBIfam" id="NF000848">
    <property type="entry name" value="PRK00074.1"/>
    <property type="match status" value="1"/>
</dbReference>
<keyword evidence="7 9" id="KW-0067">ATP-binding</keyword>
<evidence type="ECO:0000256" key="1">
    <source>
        <dbReference type="ARBA" id="ARBA00002332"/>
    </source>
</evidence>
<dbReference type="InterPro" id="IPR004739">
    <property type="entry name" value="GMP_synth_GATase"/>
</dbReference>
<organism evidence="12 13">
    <name type="scientific">Tamaricihabitans halophyticus</name>
    <dbReference type="NCBI Taxonomy" id="1262583"/>
    <lineage>
        <taxon>Bacteria</taxon>
        <taxon>Bacillati</taxon>
        <taxon>Actinomycetota</taxon>
        <taxon>Actinomycetes</taxon>
        <taxon>Pseudonocardiales</taxon>
        <taxon>Pseudonocardiaceae</taxon>
        <taxon>Tamaricihabitans</taxon>
    </lineage>
</organism>
<feature type="active site" evidence="9">
    <location>
        <position position="169"/>
    </location>
</feature>
<dbReference type="InterPro" id="IPR029062">
    <property type="entry name" value="Class_I_gatase-like"/>
</dbReference>
<evidence type="ECO:0000313" key="12">
    <source>
        <dbReference type="EMBL" id="TCP49412.1"/>
    </source>
</evidence>
<dbReference type="GO" id="GO:0003921">
    <property type="term" value="F:GMP synthase activity"/>
    <property type="evidence" value="ECO:0007669"/>
    <property type="project" value="InterPro"/>
</dbReference>
<dbReference type="Pfam" id="PF00117">
    <property type="entry name" value="GATase"/>
    <property type="match status" value="1"/>
</dbReference>
<dbReference type="PANTHER" id="PTHR11922">
    <property type="entry name" value="GMP SYNTHASE-RELATED"/>
    <property type="match status" value="1"/>
</dbReference>
<keyword evidence="8 9" id="KW-0315">Glutamine amidotransferase</keyword>
<dbReference type="InterPro" id="IPR001674">
    <property type="entry name" value="GMP_synth_C"/>
</dbReference>
<comment type="catalytic activity">
    <reaction evidence="9">
        <text>XMP + L-glutamine + ATP + H2O = GMP + L-glutamate + AMP + diphosphate + 2 H(+)</text>
        <dbReference type="Rhea" id="RHEA:11680"/>
        <dbReference type="ChEBI" id="CHEBI:15377"/>
        <dbReference type="ChEBI" id="CHEBI:15378"/>
        <dbReference type="ChEBI" id="CHEBI:29985"/>
        <dbReference type="ChEBI" id="CHEBI:30616"/>
        <dbReference type="ChEBI" id="CHEBI:33019"/>
        <dbReference type="ChEBI" id="CHEBI:57464"/>
        <dbReference type="ChEBI" id="CHEBI:58115"/>
        <dbReference type="ChEBI" id="CHEBI:58359"/>
        <dbReference type="ChEBI" id="CHEBI:456215"/>
        <dbReference type="EC" id="6.3.5.2"/>
    </reaction>
</comment>
<evidence type="ECO:0000256" key="8">
    <source>
        <dbReference type="ARBA" id="ARBA00022962"/>
    </source>
</evidence>
<gene>
    <name evidence="9" type="primary">guaA</name>
    <name evidence="12" type="ORF">EV191_109234</name>
</gene>
<evidence type="ECO:0000259" key="11">
    <source>
        <dbReference type="PROSITE" id="PS51553"/>
    </source>
</evidence>
<dbReference type="FunFam" id="3.40.50.880:FF:000001">
    <property type="entry name" value="GMP synthase [glutamine-hydrolyzing]"/>
    <property type="match status" value="1"/>
</dbReference>
<feature type="active site" evidence="9">
    <location>
        <position position="171"/>
    </location>
</feature>
<dbReference type="FunFam" id="3.30.300.10:FF:000002">
    <property type="entry name" value="GMP synthase [glutamine-hydrolyzing]"/>
    <property type="match status" value="1"/>
</dbReference>
<comment type="caution">
    <text evidence="12">The sequence shown here is derived from an EMBL/GenBank/DDBJ whole genome shotgun (WGS) entry which is preliminary data.</text>
</comment>
<dbReference type="InterPro" id="IPR014729">
    <property type="entry name" value="Rossmann-like_a/b/a_fold"/>
</dbReference>
<dbReference type="SUPFAM" id="SSF54810">
    <property type="entry name" value="GMP synthetase C-terminal dimerisation domain"/>
    <property type="match status" value="1"/>
</dbReference>
<reference evidence="12 13" key="1">
    <citation type="submission" date="2019-03" db="EMBL/GenBank/DDBJ databases">
        <title>Genomic Encyclopedia of Type Strains, Phase IV (KMG-IV): sequencing the most valuable type-strain genomes for metagenomic binning, comparative biology and taxonomic classification.</title>
        <authorList>
            <person name="Goeker M."/>
        </authorList>
    </citation>
    <scope>NUCLEOTIDE SEQUENCE [LARGE SCALE GENOMIC DNA]</scope>
    <source>
        <strain evidence="12 13">DSM 45765</strain>
    </source>
</reference>
<dbReference type="InterPro" id="IPR025777">
    <property type="entry name" value="GMPS_ATP_PPase_dom"/>
</dbReference>
<feature type="active site" description="Nucleophile" evidence="9">
    <location>
        <position position="81"/>
    </location>
</feature>
<evidence type="ECO:0000256" key="4">
    <source>
        <dbReference type="ARBA" id="ARBA00022741"/>
    </source>
</evidence>
<evidence type="ECO:0000313" key="13">
    <source>
        <dbReference type="Proteomes" id="UP000294911"/>
    </source>
</evidence>
<evidence type="ECO:0000256" key="7">
    <source>
        <dbReference type="ARBA" id="ARBA00022840"/>
    </source>
</evidence>
<keyword evidence="3 9" id="KW-0436">Ligase</keyword>
<evidence type="ECO:0000256" key="10">
    <source>
        <dbReference type="PROSITE-ProRule" id="PRU00886"/>
    </source>
</evidence>
<dbReference type="SUPFAM" id="SSF52402">
    <property type="entry name" value="Adenine nucleotide alpha hydrolases-like"/>
    <property type="match status" value="1"/>
</dbReference>
<protein>
    <recommendedName>
        <fullName evidence="9">GMP synthase [glutamine-hydrolyzing]</fullName>
        <ecNumber evidence="9">6.3.5.2</ecNumber>
    </recommendedName>
    <alternativeName>
        <fullName evidence="9">GMP synthetase</fullName>
    </alternativeName>
    <alternativeName>
        <fullName evidence="9">Glutamine amidotransferase</fullName>
    </alternativeName>
</protein>
<evidence type="ECO:0000256" key="5">
    <source>
        <dbReference type="ARBA" id="ARBA00022749"/>
    </source>
</evidence>
<evidence type="ECO:0000256" key="9">
    <source>
        <dbReference type="HAMAP-Rule" id="MF_00344"/>
    </source>
</evidence>
<dbReference type="Pfam" id="PF00958">
    <property type="entry name" value="GMP_synt_C"/>
    <property type="match status" value="1"/>
</dbReference>
<feature type="binding site" evidence="10">
    <location>
        <begin position="223"/>
        <end position="229"/>
    </location>
    <ligand>
        <name>ATP</name>
        <dbReference type="ChEBI" id="CHEBI:30616"/>
    </ligand>
</feature>
<dbReference type="EC" id="6.3.5.2" evidence="9"/>
<dbReference type="UniPathway" id="UPA00189">
    <property type="reaction ID" value="UER00296"/>
</dbReference>
<dbReference type="Proteomes" id="UP000294911">
    <property type="component" value="Unassembled WGS sequence"/>
</dbReference>
<proteinExistence type="inferred from homology"/>
<dbReference type="PRINTS" id="PR00097">
    <property type="entry name" value="ANTSNTHASEII"/>
</dbReference>
<dbReference type="NCBIfam" id="TIGR00884">
    <property type="entry name" value="guaA_Cterm"/>
    <property type="match status" value="1"/>
</dbReference>
<dbReference type="RefSeq" id="WP_132878691.1">
    <property type="nucleotide sequence ID" value="NZ_SLXQ01000009.1"/>
</dbReference>
<evidence type="ECO:0000256" key="3">
    <source>
        <dbReference type="ARBA" id="ARBA00022598"/>
    </source>
</evidence>
<comment type="subunit">
    <text evidence="9">Homodimer.</text>
</comment>
<comment type="function">
    <text evidence="1 9">Catalyzes the synthesis of GMP from XMP.</text>
</comment>
<dbReference type="Gene3D" id="3.30.300.10">
    <property type="match status" value="1"/>
</dbReference>
<dbReference type="GO" id="GO:0005829">
    <property type="term" value="C:cytosol"/>
    <property type="evidence" value="ECO:0007669"/>
    <property type="project" value="TreeGrafter"/>
</dbReference>
<dbReference type="CDD" id="cd01997">
    <property type="entry name" value="GMP_synthase_C"/>
    <property type="match status" value="1"/>
</dbReference>
<keyword evidence="6 9" id="KW-0658">Purine biosynthesis</keyword>
<feature type="domain" description="GMPS ATP-PPase" evidence="11">
    <location>
        <begin position="196"/>
        <end position="389"/>
    </location>
</feature>
<sequence length="515" mass="55362">MTKPVLVVDFGAQYAQLIARRVREAQVYSEVVPHTASVDEILARDPAAIILSGGPSSAYAEGAPGMDPALANAGVPVFGICYGFHLLVQALGGTVEATGVREYGRTDMRVLGDGGRLHDGLPTAHQVWMSHGDSATKAPEGATVTASTDGAPVAAFENVAQRTAGVQYHPEVAHSPHGQEVLRRFLHEIAGIRPQWTTSSIVDEQIAKIRDQVGTGRAICALSGGVDSAVAATLVQRAIGDRLTCVFVDHGLLRSGERAQVERDFVAATGVNLVTVDARERFLSALAGVTDPEQKRKIIGREFIEVFEQSARELTAQGDYDFLVQGTLYPDVVESGGGADAANIKSHHNVGGLPEDLRFQLVEPLRALFKDEVRRVGLELGLPETIVHRQPFPGPGLGIRVIGEVTQDRLDTLRAADAIAREELTAAGLDRDIWQCPVVLLADVRSVGVQGDGRTYGHPVVLRPVSSEDAMTADWTRLPYDVLERISTRITNEVAEVNRVTLDVTSKPPGTIEWE</sequence>
<dbReference type="Gene3D" id="3.40.50.620">
    <property type="entry name" value="HUPs"/>
    <property type="match status" value="1"/>
</dbReference>
<evidence type="ECO:0000256" key="2">
    <source>
        <dbReference type="ARBA" id="ARBA00005153"/>
    </source>
</evidence>
<dbReference type="FunFam" id="3.40.50.620:FF:000001">
    <property type="entry name" value="GMP synthase [glutamine-hydrolyzing]"/>
    <property type="match status" value="1"/>
</dbReference>
<dbReference type="GO" id="GO:0005524">
    <property type="term" value="F:ATP binding"/>
    <property type="evidence" value="ECO:0007669"/>
    <property type="project" value="UniProtKB-UniRule"/>
</dbReference>
<comment type="pathway">
    <text evidence="2 9">Purine metabolism; GMP biosynthesis; GMP from XMP (L-Gln route): step 1/1.</text>
</comment>
<keyword evidence="5 9" id="KW-0332">GMP biosynthesis</keyword>
<dbReference type="Gene3D" id="3.40.50.880">
    <property type="match status" value="1"/>
</dbReference>
<keyword evidence="4 9" id="KW-0547">Nucleotide-binding</keyword>
<accession>A0A4R2QJ67</accession>
<keyword evidence="13" id="KW-1185">Reference proteome</keyword>
<dbReference type="OrthoDB" id="9802219at2"/>
<dbReference type="InterPro" id="IPR017926">
    <property type="entry name" value="GATASE"/>
</dbReference>
<dbReference type="PROSITE" id="PS51273">
    <property type="entry name" value="GATASE_TYPE_1"/>
    <property type="match status" value="1"/>
</dbReference>